<feature type="region of interest" description="Disordered" evidence="7">
    <location>
        <begin position="1"/>
        <end position="21"/>
    </location>
</feature>
<evidence type="ECO:0000313" key="10">
    <source>
        <dbReference type="Proteomes" id="UP000198929"/>
    </source>
</evidence>
<evidence type="ECO:0000256" key="4">
    <source>
        <dbReference type="ARBA" id="ARBA00022801"/>
    </source>
</evidence>
<accession>A0A1H9S2T5</accession>
<evidence type="ECO:0000256" key="7">
    <source>
        <dbReference type="SAM" id="MobiDB-lite"/>
    </source>
</evidence>
<organism evidence="9 10">
    <name type="scientific">Corynebacterium cystitidis DSM 20524</name>
    <dbReference type="NCBI Taxonomy" id="1121357"/>
    <lineage>
        <taxon>Bacteria</taxon>
        <taxon>Bacillati</taxon>
        <taxon>Actinomycetota</taxon>
        <taxon>Actinomycetes</taxon>
        <taxon>Mycobacteriales</taxon>
        <taxon>Corynebacteriaceae</taxon>
        <taxon>Corynebacterium</taxon>
    </lineage>
</organism>
<keyword evidence="4" id="KW-0378">Hydrolase</keyword>
<dbReference type="GO" id="GO:0016818">
    <property type="term" value="F:hydrolase activity, acting on acid anhydrides, in phosphorus-containing anhydrides"/>
    <property type="evidence" value="ECO:0007669"/>
    <property type="project" value="InterPro"/>
</dbReference>
<dbReference type="PANTHER" id="PTHR12318:SF0">
    <property type="entry name" value="ACYL-COENZYME A DIPHOSPHATASE NUDT19"/>
    <property type="match status" value="1"/>
</dbReference>
<dbReference type="Gene3D" id="3.90.79.10">
    <property type="entry name" value="Nucleoside Triphosphate Pyrophosphohydrolase"/>
    <property type="match status" value="1"/>
</dbReference>
<comment type="cofactor">
    <cofactor evidence="1">
        <name>Mn(2+)</name>
        <dbReference type="ChEBI" id="CHEBI:29035"/>
    </cofactor>
</comment>
<dbReference type="RefSeq" id="WP_092257149.1">
    <property type="nucleotide sequence ID" value="NZ_CP047199.1"/>
</dbReference>
<evidence type="ECO:0000256" key="6">
    <source>
        <dbReference type="ARBA" id="ARBA00023211"/>
    </source>
</evidence>
<proteinExistence type="predicted"/>
<protein>
    <recommendedName>
        <fullName evidence="8">Nudix hydrolase domain-containing protein</fullName>
    </recommendedName>
</protein>
<gene>
    <name evidence="9" type="ORF">SAMN05661109_01033</name>
</gene>
<dbReference type="STRING" id="1121357.SAMN05661109_01033"/>
<comment type="cofactor">
    <cofactor evidence="2">
        <name>Mg(2+)</name>
        <dbReference type="ChEBI" id="CHEBI:18420"/>
    </cofactor>
</comment>
<evidence type="ECO:0000256" key="5">
    <source>
        <dbReference type="ARBA" id="ARBA00022842"/>
    </source>
</evidence>
<dbReference type="InterPro" id="IPR015797">
    <property type="entry name" value="NUDIX_hydrolase-like_dom_sf"/>
</dbReference>
<dbReference type="InterPro" id="IPR039121">
    <property type="entry name" value="NUDT19"/>
</dbReference>
<keyword evidence="5" id="KW-0460">Magnesium</keyword>
<evidence type="ECO:0000256" key="3">
    <source>
        <dbReference type="ARBA" id="ARBA00022723"/>
    </source>
</evidence>
<dbReference type="GO" id="GO:0046872">
    <property type="term" value="F:metal ion binding"/>
    <property type="evidence" value="ECO:0007669"/>
    <property type="project" value="UniProtKB-KW"/>
</dbReference>
<dbReference type="AlphaFoldDB" id="A0A1H9S2T5"/>
<sequence length="288" mass="31939">MRRSRGAFSADQVDRIDPTETTGFNGGRLAATVMLIRDGDSGLEVWAQERVRTMRNYPGMTVFPGGGVDSRDFPPRSWDSGDLWTGRSVVSIARRLGLNKYKAHALVFAAVREIYEETGTLLVADADGRMLSDTRPFSDARDKLVNHTAALTDVLRKNNLKVNADKLEPWGRWVGQSEVGNWFDTFSFVATVPEGQTPDGDTGEADDANWFPPSLLIEGWRVGLVRFAVATWAQLLDLSRFETVAEVQSAAREQDLSPVVGDPTHIERYADFFNHSPEDRIGKIGGLH</sequence>
<name>A0A1H9S2T5_9CORY</name>
<dbReference type="InterPro" id="IPR000086">
    <property type="entry name" value="NUDIX_hydrolase_dom"/>
</dbReference>
<feature type="domain" description="Nudix hydrolase" evidence="8">
    <location>
        <begin position="26"/>
        <end position="235"/>
    </location>
</feature>
<keyword evidence="6" id="KW-0464">Manganese</keyword>
<dbReference type="Proteomes" id="UP000198929">
    <property type="component" value="Unassembled WGS sequence"/>
</dbReference>
<evidence type="ECO:0000313" key="9">
    <source>
        <dbReference type="EMBL" id="SER79332.1"/>
    </source>
</evidence>
<dbReference type="EMBL" id="FOGQ01000003">
    <property type="protein sequence ID" value="SER79332.1"/>
    <property type="molecule type" value="Genomic_DNA"/>
</dbReference>
<reference evidence="10" key="1">
    <citation type="submission" date="2016-10" db="EMBL/GenBank/DDBJ databases">
        <authorList>
            <person name="Varghese N."/>
            <person name="Submissions S."/>
        </authorList>
    </citation>
    <scope>NUCLEOTIDE SEQUENCE [LARGE SCALE GENOMIC DNA]</scope>
    <source>
        <strain evidence="10">DSM 20524</strain>
    </source>
</reference>
<evidence type="ECO:0000256" key="1">
    <source>
        <dbReference type="ARBA" id="ARBA00001936"/>
    </source>
</evidence>
<dbReference type="CDD" id="cd18870">
    <property type="entry name" value="NUDIX_AcylCoAdiphos_Nudt19"/>
    <property type="match status" value="1"/>
</dbReference>
<evidence type="ECO:0000256" key="2">
    <source>
        <dbReference type="ARBA" id="ARBA00001946"/>
    </source>
</evidence>
<dbReference type="PANTHER" id="PTHR12318">
    <property type="entry name" value="TESTOSTERONE-REGULATED PROTEIN RP2"/>
    <property type="match status" value="1"/>
</dbReference>
<dbReference type="PROSITE" id="PS51462">
    <property type="entry name" value="NUDIX"/>
    <property type="match status" value="1"/>
</dbReference>
<keyword evidence="3" id="KW-0479">Metal-binding</keyword>
<keyword evidence="10" id="KW-1185">Reference proteome</keyword>
<dbReference type="SUPFAM" id="SSF55811">
    <property type="entry name" value="Nudix"/>
    <property type="match status" value="1"/>
</dbReference>
<evidence type="ECO:0000259" key="8">
    <source>
        <dbReference type="PROSITE" id="PS51462"/>
    </source>
</evidence>